<dbReference type="EMBL" id="BK032637">
    <property type="protein sequence ID" value="DAF52475.1"/>
    <property type="molecule type" value="Genomic_DNA"/>
</dbReference>
<organism evidence="1">
    <name type="scientific">Siphoviridae sp. ctj912</name>
    <dbReference type="NCBI Taxonomy" id="2827920"/>
    <lineage>
        <taxon>Viruses</taxon>
        <taxon>Duplodnaviria</taxon>
        <taxon>Heunggongvirae</taxon>
        <taxon>Uroviricota</taxon>
        <taxon>Caudoviricetes</taxon>
    </lineage>
</organism>
<proteinExistence type="predicted"/>
<reference evidence="1" key="1">
    <citation type="journal article" date="2021" name="Proc. Natl. Acad. Sci. U.S.A.">
        <title>A Catalog of Tens of Thousands of Viruses from Human Metagenomes Reveals Hidden Associations with Chronic Diseases.</title>
        <authorList>
            <person name="Tisza M.J."/>
            <person name="Buck C.B."/>
        </authorList>
    </citation>
    <scope>NUCLEOTIDE SEQUENCE</scope>
    <source>
        <strain evidence="1">Ctj912</strain>
    </source>
</reference>
<sequence>MTVENWNRVRTPEAGEDILATWPKTAASIAHIIHVDTEDEARNILDAAARAGATPTAGRPVYFDLANNLYKCAGAKDQRGKWALNRLTPVTTYGAAAGNWVVGGKAAVPAQVERVEQHGRWTGFAQYEGIAGAKRCVTPFINFPVAFPGDCVHVGVTFAYGQVNADVNAHVPTRWAVDMVNATGFRLTLPDRDVATAVSFTFNATGY</sequence>
<accession>A0A8S5SNT8</accession>
<name>A0A8S5SNT8_9CAUD</name>
<protein>
    <submittedName>
        <fullName evidence="1">Putative tail fiber protein</fullName>
    </submittedName>
</protein>
<evidence type="ECO:0000313" key="1">
    <source>
        <dbReference type="EMBL" id="DAF52475.1"/>
    </source>
</evidence>